<keyword evidence="2" id="KW-0723">Serine/threonine-protein kinase</keyword>
<comment type="caution">
    <text evidence="11">The sequence shown here is derived from an EMBL/GenBank/DDBJ whole genome shotgun (WGS) entry which is preliminary data.</text>
</comment>
<evidence type="ECO:0000256" key="4">
    <source>
        <dbReference type="ARBA" id="ARBA00022741"/>
    </source>
</evidence>
<feature type="compositionally biased region" description="Low complexity" evidence="8">
    <location>
        <begin position="1"/>
        <end position="21"/>
    </location>
</feature>
<dbReference type="AlphaFoldDB" id="A0A8J7TM78"/>
<dbReference type="PROSITE" id="PS50011">
    <property type="entry name" value="PROTEIN_KINASE_DOM"/>
    <property type="match status" value="1"/>
</dbReference>
<dbReference type="Gene3D" id="1.10.510.10">
    <property type="entry name" value="Transferase(Phosphotransferase) domain 1"/>
    <property type="match status" value="1"/>
</dbReference>
<dbReference type="SMART" id="SM00220">
    <property type="entry name" value="S_TKc"/>
    <property type="match status" value="1"/>
</dbReference>
<evidence type="ECO:0000256" key="8">
    <source>
        <dbReference type="SAM" id="MobiDB-lite"/>
    </source>
</evidence>
<dbReference type="GO" id="GO:0004674">
    <property type="term" value="F:protein serine/threonine kinase activity"/>
    <property type="evidence" value="ECO:0007669"/>
    <property type="project" value="UniProtKB-KW"/>
</dbReference>
<reference evidence="11" key="1">
    <citation type="submission" date="2021-02" db="EMBL/GenBank/DDBJ databases">
        <title>Genome-Resolved Metagenomics of a Microbial Community Performing Photosynthetic Biological Nutrient Removal.</title>
        <authorList>
            <person name="Mcdaniel E.A."/>
        </authorList>
    </citation>
    <scope>NUCLEOTIDE SEQUENCE</scope>
    <source>
        <strain evidence="11">UWPOB_OBS1</strain>
    </source>
</reference>
<proteinExistence type="predicted"/>
<name>A0A8J7TM78_9BACT</name>
<dbReference type="GO" id="GO:0005524">
    <property type="term" value="F:ATP binding"/>
    <property type="evidence" value="ECO:0007669"/>
    <property type="project" value="UniProtKB-UniRule"/>
</dbReference>
<feature type="domain" description="Protein kinase" evidence="10">
    <location>
        <begin position="271"/>
        <end position="541"/>
    </location>
</feature>
<feature type="compositionally biased region" description="Polar residues" evidence="8">
    <location>
        <begin position="37"/>
        <end position="48"/>
    </location>
</feature>
<evidence type="ECO:0000256" key="3">
    <source>
        <dbReference type="ARBA" id="ARBA00022679"/>
    </source>
</evidence>
<keyword evidence="5 11" id="KW-0418">Kinase</keyword>
<feature type="compositionally biased region" description="Polar residues" evidence="8">
    <location>
        <begin position="55"/>
        <end position="67"/>
    </location>
</feature>
<evidence type="ECO:0000259" key="10">
    <source>
        <dbReference type="PROSITE" id="PS50011"/>
    </source>
</evidence>
<gene>
    <name evidence="11" type="ORF">J0M35_15925</name>
</gene>
<keyword evidence="3" id="KW-0808">Transferase</keyword>
<evidence type="ECO:0000256" key="7">
    <source>
        <dbReference type="PROSITE-ProRule" id="PRU10141"/>
    </source>
</evidence>
<dbReference type="Gene3D" id="3.80.10.10">
    <property type="entry name" value="Ribonuclease Inhibitor"/>
    <property type="match status" value="2"/>
</dbReference>
<dbReference type="PANTHER" id="PTHR43289">
    <property type="entry name" value="MITOGEN-ACTIVATED PROTEIN KINASE KINASE KINASE 20-RELATED"/>
    <property type="match status" value="1"/>
</dbReference>
<dbReference type="SUPFAM" id="SSF56112">
    <property type="entry name" value="Protein kinase-like (PK-like)"/>
    <property type="match status" value="1"/>
</dbReference>
<evidence type="ECO:0000256" key="9">
    <source>
        <dbReference type="SAM" id="Phobius"/>
    </source>
</evidence>
<dbReference type="InterPro" id="IPR017441">
    <property type="entry name" value="Protein_kinase_ATP_BS"/>
</dbReference>
<feature type="binding site" evidence="7">
    <location>
        <position position="300"/>
    </location>
    <ligand>
        <name>ATP</name>
        <dbReference type="ChEBI" id="CHEBI:30616"/>
    </ligand>
</feature>
<dbReference type="InterPro" id="IPR011009">
    <property type="entry name" value="Kinase-like_dom_sf"/>
</dbReference>
<dbReference type="Gene3D" id="3.30.200.20">
    <property type="entry name" value="Phosphorylase Kinase, domain 1"/>
    <property type="match status" value="1"/>
</dbReference>
<sequence length="1015" mass="108387">MTDNLQTGGSSGSEQLGGQPLKAVDAVEQSLDGLDSPKNSAQLRSSQAGLFKPEPQSQIQNENSAPEQNALVPAIPEGFVLPPPAPRPPALAKARSDIAKSQTGLAKRQSGSPDAANLFSEAGDACAVKLSDADAEKMGISKEVSVDSPGGSSLVGAAGSSVESFVSPRQKVSTVKQTALEPPSSSSGRVYLAGQALPSPELPEVDKTFVSIEINLGNLETSRMGNLSDSVDSHEKLSPSGERVPASPGAIAGPSQDEPDELVGTNYLGKYDLLGVLGAGGMGVIYQARQVFLDRIVAIKMMKNKFASPKARLRFHQEAKAAASLDHPGIVAINDFGIDSEERPYMVMEYVEGLTLADLVKNSQGSVLKVEEALPIFISMLEPLALAHSHGVVHRDIKPSNVMLAVKPTGGVQVKLLDFGIAKLRDIDDNTIQDLTRTGEALGTPLYMSPEQIRSVRVDNRSDLYSFGCVMYMCLTGAPPFVGENKLVTMDKHLSEKPLSLREASLGLNFPAELEACVLRCMAKEPEDRYQSAQELRQDLIAIACQLGVMTLPPGVVAPRLGEQVSIQISQLTSPPLSTALSQMVTELTSISLAGLDFDPVPQSKSVTGQYYSEPSIYLPVPASQALNQNLNQTHGSRLPAPVEGGYGRYAEQVGSVQSVSGQAGSRSDDDVVEVALVKTNRTGLVLIVAAAAIFCLVGLAAVIFLVQHFSSPQPSAKSIEPAPAPVVKRVIDIDSEKAIEDHTADDDIAFKIKRNPNLTYLRMKDKVTDRGLSYLSKSAMLSQLFLVDSEFSPSGLASVPSASLSMLSLKNCNIDDSYTKVLAGFKNLKSLYLFDNPGFSDASVEPLTKLEFIEGLDYSGTGVSGKSLKYFVRYKKLWALQLTRLKLDDESIADLAKCRLLRILGMARSGLTDKSAQSFSKLSGLPSLANLNLAGNELGDSVVEVLSKYPSLSTLDLSETKVSARGLAKLVGLSSLKALHLYGCRLSPAEIESFRKARPDVRVTEQPVPVSSDF</sequence>
<evidence type="ECO:0000313" key="11">
    <source>
        <dbReference type="EMBL" id="MBN8661855.1"/>
    </source>
</evidence>
<feature type="region of interest" description="Disordered" evidence="8">
    <location>
        <begin position="225"/>
        <end position="259"/>
    </location>
</feature>
<feature type="transmembrane region" description="Helical" evidence="9">
    <location>
        <begin position="464"/>
        <end position="482"/>
    </location>
</feature>
<accession>A0A8J7TM78</accession>
<protein>
    <recommendedName>
        <fullName evidence="1">non-specific serine/threonine protein kinase</fullName>
        <ecNumber evidence="1">2.7.11.1</ecNumber>
    </recommendedName>
</protein>
<keyword evidence="4 7" id="KW-0547">Nucleotide-binding</keyword>
<feature type="region of interest" description="Disordered" evidence="8">
    <location>
        <begin position="1"/>
        <end position="91"/>
    </location>
</feature>
<dbReference type="Pfam" id="PF00069">
    <property type="entry name" value="Pkinase"/>
    <property type="match status" value="1"/>
</dbReference>
<feature type="transmembrane region" description="Helical" evidence="9">
    <location>
        <begin position="685"/>
        <end position="707"/>
    </location>
</feature>
<keyword evidence="9" id="KW-0812">Transmembrane</keyword>
<evidence type="ECO:0000256" key="2">
    <source>
        <dbReference type="ARBA" id="ARBA00022527"/>
    </source>
</evidence>
<dbReference type="FunFam" id="1.10.510.10:FF:000021">
    <property type="entry name" value="Serine/threonine protein kinase"/>
    <property type="match status" value="1"/>
</dbReference>
<dbReference type="Proteomes" id="UP000664277">
    <property type="component" value="Unassembled WGS sequence"/>
</dbReference>
<dbReference type="InterPro" id="IPR000719">
    <property type="entry name" value="Prot_kinase_dom"/>
</dbReference>
<dbReference type="InterPro" id="IPR008271">
    <property type="entry name" value="Ser/Thr_kinase_AS"/>
</dbReference>
<evidence type="ECO:0000313" key="12">
    <source>
        <dbReference type="Proteomes" id="UP000664277"/>
    </source>
</evidence>
<dbReference type="PANTHER" id="PTHR43289:SF6">
    <property type="entry name" value="SERINE_THREONINE-PROTEIN KINASE NEKL-3"/>
    <property type="match status" value="1"/>
</dbReference>
<dbReference type="SUPFAM" id="SSF52047">
    <property type="entry name" value="RNI-like"/>
    <property type="match status" value="1"/>
</dbReference>
<dbReference type="EMBL" id="JAFLCK010000026">
    <property type="protein sequence ID" value="MBN8661855.1"/>
    <property type="molecule type" value="Genomic_DNA"/>
</dbReference>
<keyword evidence="9" id="KW-0472">Membrane</keyword>
<dbReference type="CDD" id="cd14014">
    <property type="entry name" value="STKc_PknB_like"/>
    <property type="match status" value="1"/>
</dbReference>
<dbReference type="PROSITE" id="PS00108">
    <property type="entry name" value="PROTEIN_KINASE_ST"/>
    <property type="match status" value="1"/>
</dbReference>
<dbReference type="PROSITE" id="PS00107">
    <property type="entry name" value="PROTEIN_KINASE_ATP"/>
    <property type="match status" value="1"/>
</dbReference>
<evidence type="ECO:0000256" key="1">
    <source>
        <dbReference type="ARBA" id="ARBA00012513"/>
    </source>
</evidence>
<dbReference type="InterPro" id="IPR032675">
    <property type="entry name" value="LRR_dom_sf"/>
</dbReference>
<dbReference type="EC" id="2.7.11.1" evidence="1"/>
<keyword evidence="6 7" id="KW-0067">ATP-binding</keyword>
<evidence type="ECO:0000256" key="6">
    <source>
        <dbReference type="ARBA" id="ARBA00022840"/>
    </source>
</evidence>
<organism evidence="11 12">
    <name type="scientific">Candidatus Obscuribacter phosphatis</name>
    <dbReference type="NCBI Taxonomy" id="1906157"/>
    <lineage>
        <taxon>Bacteria</taxon>
        <taxon>Bacillati</taxon>
        <taxon>Candidatus Melainabacteria</taxon>
        <taxon>Candidatus Obscuribacterales</taxon>
        <taxon>Candidatus Obscuribacteraceae</taxon>
        <taxon>Candidatus Obscuribacter</taxon>
    </lineage>
</organism>
<keyword evidence="9" id="KW-1133">Transmembrane helix</keyword>
<evidence type="ECO:0000256" key="5">
    <source>
        <dbReference type="ARBA" id="ARBA00022777"/>
    </source>
</evidence>